<comment type="caution">
    <text evidence="1">The sequence shown here is derived from an EMBL/GenBank/DDBJ whole genome shotgun (WGS) entry which is preliminary data.</text>
</comment>
<reference evidence="1" key="1">
    <citation type="submission" date="2023-01" db="EMBL/GenBank/DDBJ databases">
        <title>Genome assembly of the deep-sea coral Lophelia pertusa.</title>
        <authorList>
            <person name="Herrera S."/>
            <person name="Cordes E."/>
        </authorList>
    </citation>
    <scope>NUCLEOTIDE SEQUENCE</scope>
    <source>
        <strain evidence="1">USNM1676648</strain>
        <tissue evidence="1">Polyp</tissue>
    </source>
</reference>
<proteinExistence type="predicted"/>
<evidence type="ECO:0000313" key="2">
    <source>
        <dbReference type="Proteomes" id="UP001163046"/>
    </source>
</evidence>
<name>A0A9X0D8E2_9CNID</name>
<dbReference type="EMBL" id="MU825454">
    <property type="protein sequence ID" value="KAJ7388709.1"/>
    <property type="molecule type" value="Genomic_DNA"/>
</dbReference>
<gene>
    <name evidence="1" type="ORF">OS493_036148</name>
</gene>
<protein>
    <submittedName>
        <fullName evidence="1">Uncharacterized protein</fullName>
    </submittedName>
</protein>
<dbReference type="Proteomes" id="UP001163046">
    <property type="component" value="Unassembled WGS sequence"/>
</dbReference>
<organism evidence="1 2">
    <name type="scientific">Desmophyllum pertusum</name>
    <dbReference type="NCBI Taxonomy" id="174260"/>
    <lineage>
        <taxon>Eukaryota</taxon>
        <taxon>Metazoa</taxon>
        <taxon>Cnidaria</taxon>
        <taxon>Anthozoa</taxon>
        <taxon>Hexacorallia</taxon>
        <taxon>Scleractinia</taxon>
        <taxon>Caryophylliina</taxon>
        <taxon>Caryophylliidae</taxon>
        <taxon>Desmophyllum</taxon>
    </lineage>
</organism>
<evidence type="ECO:0000313" key="1">
    <source>
        <dbReference type="EMBL" id="KAJ7388709.1"/>
    </source>
</evidence>
<dbReference type="OrthoDB" id="5958892at2759"/>
<sequence length="120" mass="12975">MKTFISPIQTDTPVFTCISKLTSQALMLQSVKTDLENTKQQLQQAIGKWPPGHYCILGASGACPAGFNRHAGHMRALKIYGSTSGYITPVTFGDSKIKCHGSCGQFGQWAGELYITACCK</sequence>
<dbReference type="AlphaFoldDB" id="A0A9X0D8E2"/>
<accession>A0A9X0D8E2</accession>
<keyword evidence="2" id="KW-1185">Reference proteome</keyword>